<comment type="cofactor">
    <cofactor evidence="1 10">
        <name>[4Fe-4S] cluster</name>
        <dbReference type="ChEBI" id="CHEBI:49883"/>
    </cofactor>
</comment>
<evidence type="ECO:0000256" key="1">
    <source>
        <dbReference type="ARBA" id="ARBA00001966"/>
    </source>
</evidence>
<evidence type="ECO:0000313" key="14">
    <source>
        <dbReference type="Proteomes" id="UP000594262"/>
    </source>
</evidence>
<evidence type="ECO:0000256" key="8">
    <source>
        <dbReference type="ARBA" id="ARBA00023014"/>
    </source>
</evidence>
<protein>
    <recommendedName>
        <fullName evidence="10">Anamorsin homolog</fullName>
    </recommendedName>
    <alternativeName>
        <fullName evidence="10">Fe-S cluster assembly protein DRE2 homolog</fullName>
    </alternativeName>
</protein>
<feature type="short sequence motif" description="Cx2C motif 2" evidence="10">
    <location>
        <begin position="244"/>
        <end position="247"/>
    </location>
</feature>
<dbReference type="GO" id="GO:0051539">
    <property type="term" value="F:4 iron, 4 sulfur cluster binding"/>
    <property type="evidence" value="ECO:0007669"/>
    <property type="project" value="UniProtKB-KW"/>
</dbReference>
<dbReference type="Gene3D" id="3.40.50.150">
    <property type="entry name" value="Vaccinia Virus protein VP39"/>
    <property type="match status" value="1"/>
</dbReference>
<accession>A0A7M5XBC7</accession>
<keyword evidence="4 10" id="KW-0963">Cytoplasm</keyword>
<comment type="caution">
    <text evidence="10">Lacks conserved residue(s) required for the propagation of feature annotation.</text>
</comment>
<comment type="subunit">
    <text evidence="10">Monomer.</text>
</comment>
<dbReference type="HAMAP" id="MF_03115">
    <property type="entry name" value="Anamorsin"/>
    <property type="match status" value="1"/>
</dbReference>
<dbReference type="InterPro" id="IPR029063">
    <property type="entry name" value="SAM-dependent_MTases_sf"/>
</dbReference>
<organism evidence="13 14">
    <name type="scientific">Clytia hemisphaerica</name>
    <dbReference type="NCBI Taxonomy" id="252671"/>
    <lineage>
        <taxon>Eukaryota</taxon>
        <taxon>Metazoa</taxon>
        <taxon>Cnidaria</taxon>
        <taxon>Hydrozoa</taxon>
        <taxon>Hydroidolina</taxon>
        <taxon>Leptothecata</taxon>
        <taxon>Obeliida</taxon>
        <taxon>Clytiidae</taxon>
        <taxon>Clytia</taxon>
    </lineage>
</organism>
<evidence type="ECO:0000256" key="2">
    <source>
        <dbReference type="ARBA" id="ARBA00008169"/>
    </source>
</evidence>
<proteinExistence type="inferred from homology"/>
<dbReference type="PANTHER" id="PTHR13273">
    <property type="entry name" value="ANAMORSIN"/>
    <property type="match status" value="1"/>
</dbReference>
<comment type="domain">
    <text evidence="10">The twin Cx2C motifs are involved in the recognition by the mitochondrial MIA40-ERV1 disulfide relay system. The formation of 2 disulfide bonds in the Cx2C motifs through dithiol/disulfide exchange reactions effectively traps the protein in the mitochondrial intermembrane space.</text>
</comment>
<dbReference type="InterPro" id="IPR049011">
    <property type="entry name" value="Anamorsin_N_metazoan"/>
</dbReference>
<evidence type="ECO:0000313" key="13">
    <source>
        <dbReference type="EnsemblMetazoa" id="CLYHEMP020620.1"/>
    </source>
</evidence>
<dbReference type="Proteomes" id="UP000594262">
    <property type="component" value="Unplaced"/>
</dbReference>
<dbReference type="SUPFAM" id="SSF53335">
    <property type="entry name" value="S-adenosyl-L-methionine-dependent methyltransferases"/>
    <property type="match status" value="1"/>
</dbReference>
<comment type="domain">
    <text evidence="10">The N-terminal domain has structural similarity with S-adenosyl-L-methionine-dependent methyltransferases, but does not bind S-adenosyl-L-methionine. It is required for correct assembly of the 2 Fe-S clusters.</text>
</comment>
<dbReference type="OrthoDB" id="311633at2759"/>
<evidence type="ECO:0000256" key="10">
    <source>
        <dbReference type="HAMAP-Rule" id="MF_03115"/>
    </source>
</evidence>
<feature type="domain" description="Anamorsin N-terminal" evidence="12">
    <location>
        <begin position="8"/>
        <end position="127"/>
    </location>
</feature>
<keyword evidence="14" id="KW-1185">Reference proteome</keyword>
<comment type="domain">
    <text evidence="10">The C-terminal domain binds 2 Fe-S clusters but is otherwise mostly in an intrinsically disordered conformation.</text>
</comment>
<sequence>MADLVTSGQIVLLVWGASPPPSNMENYVNELRTKTGADGFVQVENAEMLLQSKHDKSKFDAVLSGTISPEAGFQHSDEILAEILKTLKPNGQLFINDGKDRPLDKLKSTLTMTGYTTIQIKENSTSSDYQIKCQKPNFEVGKSNKLSFAKKTQNKDVVSIWTLSANDTNDENVAIIDSDALLDENDLKKPDLSGIITDCGTSKSGKRKACKGCSCGLKEELSGEAAPAVKSACGSCYLGDAFRCASCPYLGMPPFKSGEQITLSDRQLQPDVY</sequence>
<dbReference type="GO" id="GO:0005758">
    <property type="term" value="C:mitochondrial intermembrane space"/>
    <property type="evidence" value="ECO:0007669"/>
    <property type="project" value="UniProtKB-SubCell"/>
</dbReference>
<reference evidence="13" key="1">
    <citation type="submission" date="2021-01" db="UniProtKB">
        <authorList>
            <consortium name="EnsemblMetazoa"/>
        </authorList>
    </citation>
    <scope>IDENTIFICATION</scope>
</reference>
<keyword evidence="5 10" id="KW-0001">2Fe-2S</keyword>
<dbReference type="GO" id="GO:0051537">
    <property type="term" value="F:2 iron, 2 sulfur cluster binding"/>
    <property type="evidence" value="ECO:0007669"/>
    <property type="project" value="UniProtKB-UniRule"/>
</dbReference>
<evidence type="ECO:0000256" key="6">
    <source>
        <dbReference type="ARBA" id="ARBA00022723"/>
    </source>
</evidence>
<dbReference type="GO" id="GO:0016226">
    <property type="term" value="P:iron-sulfur cluster assembly"/>
    <property type="evidence" value="ECO:0007669"/>
    <property type="project" value="UniProtKB-UniRule"/>
</dbReference>
<dbReference type="AlphaFoldDB" id="A0A7M5XBC7"/>
<dbReference type="PANTHER" id="PTHR13273:SF14">
    <property type="entry name" value="ANAMORSIN"/>
    <property type="match status" value="1"/>
</dbReference>
<comment type="similarity">
    <text evidence="2 10">Belongs to the anamorsin family.</text>
</comment>
<feature type="binding site" evidence="10">
    <location>
        <position position="244"/>
    </location>
    <ligand>
        <name>[4Fe-4S] cluster</name>
        <dbReference type="ChEBI" id="CHEBI:49883"/>
    </ligand>
</feature>
<feature type="region of interest" description="Fe-S binding site B" evidence="10">
    <location>
        <begin position="233"/>
        <end position="247"/>
    </location>
</feature>
<feature type="binding site" evidence="10">
    <location>
        <position position="236"/>
    </location>
    <ligand>
        <name>[4Fe-4S] cluster</name>
        <dbReference type="ChEBI" id="CHEBI:49883"/>
    </ligand>
</feature>
<evidence type="ECO:0000256" key="5">
    <source>
        <dbReference type="ARBA" id="ARBA00022714"/>
    </source>
</evidence>
<keyword evidence="3 10" id="KW-0004">4Fe-4S</keyword>
<feature type="binding site" evidence="10">
    <location>
        <position position="247"/>
    </location>
    <ligand>
        <name>[4Fe-4S] cluster</name>
        <dbReference type="ChEBI" id="CHEBI:49883"/>
    </ligand>
</feature>
<name>A0A7M5XBC7_9CNID</name>
<feature type="region of interest" description="Fe-S binding site A" evidence="10">
    <location>
        <begin position="199"/>
        <end position="215"/>
    </location>
</feature>
<comment type="cofactor">
    <cofactor evidence="10">
        <name>[2Fe-2S] cluster</name>
        <dbReference type="ChEBI" id="CHEBI:190135"/>
    </cofactor>
</comment>
<keyword evidence="6 10" id="KW-0479">Metal-binding</keyword>
<dbReference type="GeneID" id="136822508"/>
<feature type="short sequence motif" description="Cx2C motif 1" evidence="10">
    <location>
        <begin position="233"/>
        <end position="236"/>
    </location>
</feature>
<dbReference type="Pfam" id="PF05093">
    <property type="entry name" value="CIAPIN1"/>
    <property type="match status" value="1"/>
</dbReference>
<feature type="binding site" evidence="10">
    <location>
        <position position="233"/>
    </location>
    <ligand>
        <name>[4Fe-4S] cluster</name>
        <dbReference type="ChEBI" id="CHEBI:49883"/>
    </ligand>
</feature>
<dbReference type="InterPro" id="IPR046408">
    <property type="entry name" value="CIAPIN1"/>
</dbReference>
<evidence type="ECO:0000259" key="11">
    <source>
        <dbReference type="Pfam" id="PF05093"/>
    </source>
</evidence>
<comment type="function">
    <text evidence="10">Component of the cytosolic iron-sulfur (Fe-S) protein assembly (CIA) machinery. Required for the maturation of extramitochondrial Fe-S proteins. Part of an electron transfer chain functioning in an early step of cytosolic Fe-S biogenesis, facilitating the de novo assembly of a [4Fe-4S] cluster on the cytosolic Fe-S scaffold complex. Electrons are transferred from NADPH via a FAD- and FMN-containing diflavin oxidoreductase. Together with the diflavin oxidoreductase, also required for the assembly of the diferric tyrosyl radical cofactor of ribonucleotide reductase (RNR), probably by providing electrons for reduction during radical cofactor maturation in the catalytic small subunit.</text>
</comment>
<evidence type="ECO:0000256" key="3">
    <source>
        <dbReference type="ARBA" id="ARBA00022485"/>
    </source>
</evidence>
<evidence type="ECO:0000256" key="4">
    <source>
        <dbReference type="ARBA" id="ARBA00022490"/>
    </source>
</evidence>
<evidence type="ECO:0000256" key="7">
    <source>
        <dbReference type="ARBA" id="ARBA00023004"/>
    </source>
</evidence>
<feature type="domain" description="Anamorsin C-terminal" evidence="11">
    <location>
        <begin position="228"/>
        <end position="263"/>
    </location>
</feature>
<feature type="binding site" evidence="10">
    <location>
        <position position="210"/>
    </location>
    <ligand>
        <name>[2Fe-2S] cluster</name>
        <dbReference type="ChEBI" id="CHEBI:190135"/>
    </ligand>
</feature>
<dbReference type="RefSeq" id="XP_066934876.1">
    <property type="nucleotide sequence ID" value="XM_067078775.1"/>
</dbReference>
<comment type="subcellular location">
    <subcellularLocation>
        <location evidence="10">Cytoplasm</location>
    </subcellularLocation>
    <subcellularLocation>
        <location evidence="10">Mitochondrion intermembrane space</location>
    </subcellularLocation>
</comment>
<evidence type="ECO:0000259" key="12">
    <source>
        <dbReference type="Pfam" id="PF20922"/>
    </source>
</evidence>
<keyword evidence="9 10" id="KW-0496">Mitochondrion</keyword>
<dbReference type="EnsemblMetazoa" id="CLYHEMT020620.1">
    <property type="protein sequence ID" value="CLYHEMP020620.1"/>
    <property type="gene ID" value="CLYHEMG020620"/>
</dbReference>
<dbReference type="GO" id="GO:0009055">
    <property type="term" value="F:electron transfer activity"/>
    <property type="evidence" value="ECO:0007669"/>
    <property type="project" value="UniProtKB-UniRule"/>
</dbReference>
<dbReference type="Pfam" id="PF20922">
    <property type="entry name" value="Anamorsin_N"/>
    <property type="match status" value="1"/>
</dbReference>
<dbReference type="GO" id="GO:0046872">
    <property type="term" value="F:metal ion binding"/>
    <property type="evidence" value="ECO:0007669"/>
    <property type="project" value="UniProtKB-KW"/>
</dbReference>
<feature type="binding site" evidence="10">
    <location>
        <position position="215"/>
    </location>
    <ligand>
        <name>[2Fe-2S] cluster</name>
        <dbReference type="ChEBI" id="CHEBI:190135"/>
    </ligand>
</feature>
<feature type="binding site" evidence="10">
    <location>
        <position position="213"/>
    </location>
    <ligand>
        <name>[2Fe-2S] cluster</name>
        <dbReference type="ChEBI" id="CHEBI:190135"/>
    </ligand>
</feature>
<evidence type="ECO:0000256" key="9">
    <source>
        <dbReference type="ARBA" id="ARBA00023128"/>
    </source>
</evidence>
<dbReference type="InterPro" id="IPR007785">
    <property type="entry name" value="Anamorsin"/>
</dbReference>
<keyword evidence="7 10" id="KW-0408">Iron</keyword>
<keyword evidence="8 10" id="KW-0411">Iron-sulfur</keyword>
<feature type="binding site" evidence="10">
    <location>
        <position position="199"/>
    </location>
    <ligand>
        <name>[2Fe-2S] cluster</name>
        <dbReference type="ChEBI" id="CHEBI:190135"/>
    </ligand>
</feature>